<evidence type="ECO:0000256" key="1">
    <source>
        <dbReference type="SAM" id="MobiDB-lite"/>
    </source>
</evidence>
<reference evidence="2 3" key="1">
    <citation type="submission" date="2024-02" db="EMBL/GenBank/DDBJ databases">
        <title>High-quality chromosome-scale genome assembly of Pensacola bahiagrass (Paspalum notatum Flugge var. saurae).</title>
        <authorList>
            <person name="Vega J.M."/>
            <person name="Podio M."/>
            <person name="Orjuela J."/>
            <person name="Siena L.A."/>
            <person name="Pessino S.C."/>
            <person name="Combes M.C."/>
            <person name="Mariac C."/>
            <person name="Albertini E."/>
            <person name="Pupilli F."/>
            <person name="Ortiz J.P.A."/>
            <person name="Leblanc O."/>
        </authorList>
    </citation>
    <scope>NUCLEOTIDE SEQUENCE [LARGE SCALE GENOMIC DNA]</scope>
    <source>
        <strain evidence="2">R1</strain>
        <tissue evidence="2">Leaf</tissue>
    </source>
</reference>
<feature type="compositionally biased region" description="Pro residues" evidence="1">
    <location>
        <begin position="60"/>
        <end position="69"/>
    </location>
</feature>
<organism evidence="2 3">
    <name type="scientific">Paspalum notatum var. saurae</name>
    <dbReference type="NCBI Taxonomy" id="547442"/>
    <lineage>
        <taxon>Eukaryota</taxon>
        <taxon>Viridiplantae</taxon>
        <taxon>Streptophyta</taxon>
        <taxon>Embryophyta</taxon>
        <taxon>Tracheophyta</taxon>
        <taxon>Spermatophyta</taxon>
        <taxon>Magnoliopsida</taxon>
        <taxon>Liliopsida</taxon>
        <taxon>Poales</taxon>
        <taxon>Poaceae</taxon>
        <taxon>PACMAD clade</taxon>
        <taxon>Panicoideae</taxon>
        <taxon>Andropogonodae</taxon>
        <taxon>Paspaleae</taxon>
        <taxon>Paspalinae</taxon>
        <taxon>Paspalum</taxon>
    </lineage>
</organism>
<dbReference type="Proteomes" id="UP001341281">
    <property type="component" value="Chromosome 01"/>
</dbReference>
<feature type="region of interest" description="Disordered" evidence="1">
    <location>
        <begin position="1"/>
        <end position="50"/>
    </location>
</feature>
<feature type="region of interest" description="Disordered" evidence="1">
    <location>
        <begin position="60"/>
        <end position="79"/>
    </location>
</feature>
<protein>
    <submittedName>
        <fullName evidence="2">Uncharacterized protein</fullName>
    </submittedName>
</protein>
<dbReference type="PANTHER" id="PTHR36806">
    <property type="entry name" value="ADENINE PHOSPHORIBOSYLTRANSFERASE"/>
    <property type="match status" value="1"/>
</dbReference>
<proteinExistence type="predicted"/>
<dbReference type="EMBL" id="CP144745">
    <property type="protein sequence ID" value="WVZ53428.1"/>
    <property type="molecule type" value="Genomic_DNA"/>
</dbReference>
<dbReference type="AlphaFoldDB" id="A0AAQ3PT55"/>
<evidence type="ECO:0000313" key="3">
    <source>
        <dbReference type="Proteomes" id="UP001341281"/>
    </source>
</evidence>
<accession>A0AAQ3PT55</accession>
<feature type="compositionally biased region" description="Low complexity" evidence="1">
    <location>
        <begin position="34"/>
        <end position="43"/>
    </location>
</feature>
<keyword evidence="3" id="KW-1185">Reference proteome</keyword>
<name>A0AAQ3PT55_PASNO</name>
<sequence>MSGAAVSRPGPRRVVRVALEASLPTPHRLEPTHTTDTSSDSTAPAPPPLTLDFEYPFPVPVPISPPDQSSPPSTDGGWGDMEEILREMVMDVKWEVEEGGLLKDCLEARAKDLQCLLAIAKDLFAGASMTSSWHSEL</sequence>
<gene>
    <name evidence="2" type="ORF">U9M48_004372</name>
</gene>
<evidence type="ECO:0000313" key="2">
    <source>
        <dbReference type="EMBL" id="WVZ53428.1"/>
    </source>
</evidence>